<keyword evidence="4 6" id="KW-1133">Transmembrane helix</keyword>
<protein>
    <submittedName>
        <fullName evidence="7">Polysaccharide biosynthesis C-terminal domain-containing protein</fullName>
    </submittedName>
</protein>
<dbReference type="Proteomes" id="UP001302349">
    <property type="component" value="Chromosome"/>
</dbReference>
<evidence type="ECO:0000256" key="5">
    <source>
        <dbReference type="ARBA" id="ARBA00023136"/>
    </source>
</evidence>
<dbReference type="Pfam" id="PF01943">
    <property type="entry name" value="Polysacc_synt"/>
    <property type="match status" value="1"/>
</dbReference>
<keyword evidence="5 6" id="KW-0472">Membrane</keyword>
<feature type="transmembrane region" description="Helical" evidence="6">
    <location>
        <begin position="18"/>
        <end position="36"/>
    </location>
</feature>
<evidence type="ECO:0000256" key="1">
    <source>
        <dbReference type="ARBA" id="ARBA00004651"/>
    </source>
</evidence>
<keyword evidence="3 6" id="KW-0812">Transmembrane</keyword>
<dbReference type="PANTHER" id="PTHR30250:SF11">
    <property type="entry name" value="O-ANTIGEN TRANSPORTER-RELATED"/>
    <property type="match status" value="1"/>
</dbReference>
<name>A0ABZ0IXH4_9BACT</name>
<feature type="transmembrane region" description="Helical" evidence="6">
    <location>
        <begin position="149"/>
        <end position="168"/>
    </location>
</feature>
<dbReference type="EMBL" id="CP136051">
    <property type="protein sequence ID" value="WOK09765.1"/>
    <property type="molecule type" value="Genomic_DNA"/>
</dbReference>
<evidence type="ECO:0000313" key="7">
    <source>
        <dbReference type="EMBL" id="WOK09765.1"/>
    </source>
</evidence>
<reference evidence="7 8" key="1">
    <citation type="journal article" date="2023" name="Microbiol. Resour. Announc.">
        <title>Complete Genome Sequence of Imperialibacter roseus strain P4T.</title>
        <authorList>
            <person name="Tizabi D.R."/>
            <person name="Bachvaroff T."/>
            <person name="Hill R.T."/>
        </authorList>
    </citation>
    <scope>NUCLEOTIDE SEQUENCE [LARGE SCALE GENOMIC DNA]</scope>
    <source>
        <strain evidence="7 8">P4T</strain>
    </source>
</reference>
<evidence type="ECO:0000256" key="2">
    <source>
        <dbReference type="ARBA" id="ARBA00022475"/>
    </source>
</evidence>
<gene>
    <name evidence="7" type="ORF">RT717_20035</name>
</gene>
<feature type="transmembrane region" description="Helical" evidence="6">
    <location>
        <begin position="291"/>
        <end position="313"/>
    </location>
</feature>
<organism evidence="7 8">
    <name type="scientific">Imperialibacter roseus</name>
    <dbReference type="NCBI Taxonomy" id="1324217"/>
    <lineage>
        <taxon>Bacteria</taxon>
        <taxon>Pseudomonadati</taxon>
        <taxon>Bacteroidota</taxon>
        <taxon>Cytophagia</taxon>
        <taxon>Cytophagales</taxon>
        <taxon>Flammeovirgaceae</taxon>
        <taxon>Imperialibacter</taxon>
    </lineage>
</organism>
<evidence type="ECO:0000313" key="8">
    <source>
        <dbReference type="Proteomes" id="UP001302349"/>
    </source>
</evidence>
<feature type="transmembrane region" description="Helical" evidence="6">
    <location>
        <begin position="112"/>
        <end position="137"/>
    </location>
</feature>
<dbReference type="RefSeq" id="WP_317492371.1">
    <property type="nucleotide sequence ID" value="NZ_CP136051.1"/>
</dbReference>
<evidence type="ECO:0000256" key="3">
    <source>
        <dbReference type="ARBA" id="ARBA00022692"/>
    </source>
</evidence>
<dbReference type="InterPro" id="IPR002797">
    <property type="entry name" value="Polysacc_synth"/>
</dbReference>
<feature type="transmembrane region" description="Helical" evidence="6">
    <location>
        <begin position="174"/>
        <end position="194"/>
    </location>
</feature>
<feature type="transmembrane region" description="Helical" evidence="6">
    <location>
        <begin position="82"/>
        <end position="106"/>
    </location>
</feature>
<feature type="transmembrane region" description="Helical" evidence="6">
    <location>
        <begin position="380"/>
        <end position="399"/>
    </location>
</feature>
<comment type="subcellular location">
    <subcellularLocation>
        <location evidence="1">Cell membrane</location>
        <topology evidence="1">Multi-pass membrane protein</topology>
    </subcellularLocation>
</comment>
<feature type="transmembrane region" description="Helical" evidence="6">
    <location>
        <begin position="354"/>
        <end position="374"/>
    </location>
</feature>
<dbReference type="PANTHER" id="PTHR30250">
    <property type="entry name" value="PST FAMILY PREDICTED COLANIC ACID TRANSPORTER"/>
    <property type="match status" value="1"/>
</dbReference>
<feature type="transmembrane region" description="Helical" evidence="6">
    <location>
        <begin position="42"/>
        <end position="61"/>
    </location>
</feature>
<proteinExistence type="predicted"/>
<keyword evidence="2" id="KW-1003">Cell membrane</keyword>
<accession>A0ABZ0IXH4</accession>
<dbReference type="InterPro" id="IPR050833">
    <property type="entry name" value="Poly_Biosynth_Transport"/>
</dbReference>
<evidence type="ECO:0000256" key="6">
    <source>
        <dbReference type="SAM" id="Phobius"/>
    </source>
</evidence>
<sequence length="435" mass="47621">MPLASVVKDLASVASSKGAMIVFGLGKAMIIARYLGPELNGVITALLVYPTLFMTFGALGVRKSSAFLIGSGQFGEEDVKAGVLQAWLVSTLFSVVSIFILIYYLSNGSHQPLIIFLAIAPVPFSLLNTYLSGIYLGNNQIAEYNKVEWVPTFILFLATVVLVVFAGLSLKGALIAELLAPFLMSVLLISRMRVQKYLSLRINRQLLGSLFSLGMAFAVSLLVINLNYRVDVIIMDWLSNKFEIGIYSKGSVLSQYLWQIPMLLGTIVFARGARATDRRVFSLKVTQLLRISLLIIGSGCVVLALGARLIIMILFGSEFLPSAEVMLWLMPGVLLLTIFKVLNMDMGGQGKPWFALKSMVPALGLNIVLNILLIPRYGAVGAAFTSTLSYSLGGILFLYQYSSATGISIREIFAYSREDFAFLDPYIKKIKNRLG</sequence>
<feature type="transmembrane region" description="Helical" evidence="6">
    <location>
        <begin position="325"/>
        <end position="342"/>
    </location>
</feature>
<feature type="transmembrane region" description="Helical" evidence="6">
    <location>
        <begin position="206"/>
        <end position="226"/>
    </location>
</feature>
<keyword evidence="8" id="KW-1185">Reference proteome</keyword>
<feature type="transmembrane region" description="Helical" evidence="6">
    <location>
        <begin position="246"/>
        <end position="270"/>
    </location>
</feature>
<evidence type="ECO:0000256" key="4">
    <source>
        <dbReference type="ARBA" id="ARBA00022989"/>
    </source>
</evidence>